<proteinExistence type="predicted"/>
<keyword evidence="3" id="KW-1185">Reference proteome</keyword>
<keyword evidence="1" id="KW-0472">Membrane</keyword>
<name>A0AAP0HD72_9MAGN</name>
<organism evidence="2 3">
    <name type="scientific">Stephania cephalantha</name>
    <dbReference type="NCBI Taxonomy" id="152367"/>
    <lineage>
        <taxon>Eukaryota</taxon>
        <taxon>Viridiplantae</taxon>
        <taxon>Streptophyta</taxon>
        <taxon>Embryophyta</taxon>
        <taxon>Tracheophyta</taxon>
        <taxon>Spermatophyta</taxon>
        <taxon>Magnoliopsida</taxon>
        <taxon>Ranunculales</taxon>
        <taxon>Menispermaceae</taxon>
        <taxon>Menispermoideae</taxon>
        <taxon>Cissampelideae</taxon>
        <taxon>Stephania</taxon>
    </lineage>
</organism>
<comment type="caution">
    <text evidence="2">The sequence shown here is derived from an EMBL/GenBank/DDBJ whole genome shotgun (WGS) entry which is preliminary data.</text>
</comment>
<accession>A0AAP0HD72</accession>
<reference evidence="2 3" key="1">
    <citation type="submission" date="2024-01" db="EMBL/GenBank/DDBJ databases">
        <title>Genome assemblies of Stephania.</title>
        <authorList>
            <person name="Yang L."/>
        </authorList>
    </citation>
    <scope>NUCLEOTIDE SEQUENCE [LARGE SCALE GENOMIC DNA]</scope>
    <source>
        <strain evidence="2">JXDWG</strain>
        <tissue evidence="2">Leaf</tissue>
    </source>
</reference>
<gene>
    <name evidence="2" type="ORF">Scep_030499</name>
</gene>
<sequence length="428" mass="47776">MVQFCLMASSTYYCPWSSVDQGLFKSSKDSQAFLSSQPARKEIINSDAFHLKLSYPRDSWESRSSMLLSNQFAMVNSALRDPVLGSMKDAHPDLMLLSFGIAEHCVKREKVLNFLTYGASESSEELDVTMLGKMMGLHSLNCNVPQQSLDPFDDESCLYEVDGVRFQPSILYPKAELNLHGSQFDYACDSIRSMPLCDGHVFFSGNRVEMKDLLSVAAEFQLSSRSRCKSMVVPYFTRSKTRRVLRDVKDASLDVENVMVAPLKSPSKMKSSPKRKTGGSVVTERDMYRRNYFHACEVMLSLIADKERGKAKMDSLKKSGPELSVFLAQCSAGIAGAGLAILLSFVCKVAGARVPFSALKILNAGLGFGLFWLSSAVNKLRDYVMCLSRKSNKLQLKEEEIMQNVDRSMNEIFFRSAALLAIFILRVA</sequence>
<dbReference type="Proteomes" id="UP001419268">
    <property type="component" value="Unassembled WGS sequence"/>
</dbReference>
<dbReference type="EMBL" id="JBBNAG010000013">
    <property type="protein sequence ID" value="KAK9084028.1"/>
    <property type="molecule type" value="Genomic_DNA"/>
</dbReference>
<dbReference type="AlphaFoldDB" id="A0AAP0HD72"/>
<dbReference type="PANTHER" id="PTHR35095">
    <property type="entry name" value="OS05G0143300 PROTEIN"/>
    <property type="match status" value="1"/>
</dbReference>
<evidence type="ECO:0000313" key="3">
    <source>
        <dbReference type="Proteomes" id="UP001419268"/>
    </source>
</evidence>
<evidence type="ECO:0000256" key="1">
    <source>
        <dbReference type="SAM" id="Phobius"/>
    </source>
</evidence>
<keyword evidence="1" id="KW-1133">Transmembrane helix</keyword>
<dbReference type="PANTHER" id="PTHR35095:SF1">
    <property type="entry name" value="OS05G0143300 PROTEIN"/>
    <property type="match status" value="1"/>
</dbReference>
<feature type="transmembrane region" description="Helical" evidence="1">
    <location>
        <begin position="323"/>
        <end position="346"/>
    </location>
</feature>
<evidence type="ECO:0000313" key="2">
    <source>
        <dbReference type="EMBL" id="KAK9084028.1"/>
    </source>
</evidence>
<keyword evidence="1" id="KW-0812">Transmembrane</keyword>
<protein>
    <submittedName>
        <fullName evidence="2">Uncharacterized protein</fullName>
    </submittedName>
</protein>
<feature type="transmembrane region" description="Helical" evidence="1">
    <location>
        <begin position="358"/>
        <end position="377"/>
    </location>
</feature>